<proteinExistence type="predicted"/>
<gene>
    <name evidence="2" type="ORF">Hgul01_05232</name>
</gene>
<accession>A0ABP9X7Q1</accession>
<comment type="caution">
    <text evidence="2">The sequence shown here is derived from an EMBL/GenBank/DDBJ whole genome shotgun (WGS) entry which is preliminary data.</text>
</comment>
<protein>
    <submittedName>
        <fullName evidence="2">Uncharacterized protein</fullName>
    </submittedName>
</protein>
<evidence type="ECO:0000313" key="3">
    <source>
        <dbReference type="Proteomes" id="UP001428290"/>
    </source>
</evidence>
<evidence type="ECO:0000256" key="1">
    <source>
        <dbReference type="SAM" id="MobiDB-lite"/>
    </source>
</evidence>
<dbReference type="EMBL" id="BAABRU010000048">
    <property type="protein sequence ID" value="GAA5531407.1"/>
    <property type="molecule type" value="Genomic_DNA"/>
</dbReference>
<dbReference type="RefSeq" id="WP_345724959.1">
    <property type="nucleotide sequence ID" value="NZ_BAABRU010000048.1"/>
</dbReference>
<organism evidence="2 3">
    <name type="scientific">Herpetosiphon gulosus</name>
    <dbReference type="NCBI Taxonomy" id="1973496"/>
    <lineage>
        <taxon>Bacteria</taxon>
        <taxon>Bacillati</taxon>
        <taxon>Chloroflexota</taxon>
        <taxon>Chloroflexia</taxon>
        <taxon>Herpetosiphonales</taxon>
        <taxon>Herpetosiphonaceae</taxon>
        <taxon>Herpetosiphon</taxon>
    </lineage>
</organism>
<evidence type="ECO:0000313" key="2">
    <source>
        <dbReference type="EMBL" id="GAA5531407.1"/>
    </source>
</evidence>
<keyword evidence="3" id="KW-1185">Reference proteome</keyword>
<sequence>MLPNDVLELGQYLVRELGLDTGVDTLGKWMAHHLAQLMDMVNHATTENERLIAQQRSIEIILKIWEHRAMLPGRIYPLHTLKEVIPVLKRLQPTNNPFSYFENSPEAKREHLAANLFDSLTRLIMTLLFMRLPHIEQEVPHEQTPILMLNDIEKYVISTIESWADFIIPHEDNIDSSSNNETSEEFSNVYLNQIAIDHISRIETTLSALKAHIQGKSDEEESPGLKIYGSERPEYSDIEDWEEN</sequence>
<dbReference type="Proteomes" id="UP001428290">
    <property type="component" value="Unassembled WGS sequence"/>
</dbReference>
<name>A0ABP9X7Q1_9CHLR</name>
<reference evidence="2 3" key="1">
    <citation type="submission" date="2024-02" db="EMBL/GenBank/DDBJ databases">
        <title>Herpetosiphon gulosus NBRC 112829.</title>
        <authorList>
            <person name="Ichikawa N."/>
            <person name="Katano-Makiyama Y."/>
            <person name="Hidaka K."/>
        </authorList>
    </citation>
    <scope>NUCLEOTIDE SEQUENCE [LARGE SCALE GENOMIC DNA]</scope>
    <source>
        <strain evidence="2 3">NBRC 112829</strain>
    </source>
</reference>
<feature type="region of interest" description="Disordered" evidence="1">
    <location>
        <begin position="213"/>
        <end position="244"/>
    </location>
</feature>